<dbReference type="VEuPathDB" id="TriTrypDB:TcCLB.511389.40"/>
<reference evidence="1 2" key="1">
    <citation type="journal article" date="2018" name="Microb. Genom.">
        <title>Expanding an expanded genome: long-read sequencing of Trypanosoma cruzi.</title>
        <authorList>
            <person name="Berna L."/>
            <person name="Rodriguez M."/>
            <person name="Chiribao M.L."/>
            <person name="Parodi-Talice A."/>
            <person name="Pita S."/>
            <person name="Rijo G."/>
            <person name="Alvarez-Valin F."/>
            <person name="Robello C."/>
        </authorList>
    </citation>
    <scope>NUCLEOTIDE SEQUENCE [LARGE SCALE GENOMIC DNA]</scope>
    <source>
        <strain evidence="1 2">Dm28c</strain>
    </source>
</reference>
<dbReference type="VEuPathDB" id="TriTrypDB:TcG_01463"/>
<dbReference type="VEuPathDB" id="TriTrypDB:TcYC6_0106440"/>
<dbReference type="VEuPathDB" id="TriTrypDB:TCDM_04877"/>
<gene>
    <name evidence="1" type="ORF">C4B63_44g113</name>
</gene>
<dbReference type="Proteomes" id="UP000246121">
    <property type="component" value="Unassembled WGS sequence"/>
</dbReference>
<name>A0A2V2V8B1_TRYCR</name>
<sequence length="193" mass="20806">MMEPAGDRPVLAEIVERHTGGNSNIATTTATSGDDNNGVLCSLRPIQAVVGRPFPRFHPDRFYGRQTMDERSRIGLTGTAGGATTAGPAHGFTAHVQPTTSNGAGNITDHIGTGSYDGAGAIASMARQHQWEAQEFEGLERGYYTVPLHPPVQMRRQRRTNCPSLCKARHTWSFYCGFCVVPSESTASVPHPL</sequence>
<dbReference type="VEuPathDB" id="TriTrypDB:C4B63_44g113"/>
<dbReference type="VEuPathDB" id="TriTrypDB:Tc_MARK_1626"/>
<dbReference type="AlphaFoldDB" id="A0A2V2V8B1"/>
<evidence type="ECO:0000313" key="2">
    <source>
        <dbReference type="Proteomes" id="UP000246121"/>
    </source>
</evidence>
<dbReference type="VEuPathDB" id="TriTrypDB:C3747_141g20"/>
<dbReference type="VEuPathDB" id="TriTrypDB:BCY84_21689"/>
<dbReference type="VEuPathDB" id="TriTrypDB:TcBrA4_0033320"/>
<proteinExistence type="predicted"/>
<comment type="caution">
    <text evidence="1">The sequence shown here is derived from an EMBL/GenBank/DDBJ whole genome shotgun (WGS) entry which is preliminary data.</text>
</comment>
<accession>A0A2V2V8B1</accession>
<dbReference type="VEuPathDB" id="TriTrypDB:TCSYLVIO_002915"/>
<organism evidence="1 2">
    <name type="scientific">Trypanosoma cruzi</name>
    <dbReference type="NCBI Taxonomy" id="5693"/>
    <lineage>
        <taxon>Eukaryota</taxon>
        <taxon>Discoba</taxon>
        <taxon>Euglenozoa</taxon>
        <taxon>Kinetoplastea</taxon>
        <taxon>Metakinetoplastina</taxon>
        <taxon>Trypanosomatida</taxon>
        <taxon>Trypanosomatidae</taxon>
        <taxon>Trypanosoma</taxon>
        <taxon>Schizotrypanum</taxon>
    </lineage>
</organism>
<protein>
    <submittedName>
        <fullName evidence="1">Uncharacterized protein</fullName>
    </submittedName>
</protein>
<evidence type="ECO:0000313" key="1">
    <source>
        <dbReference type="EMBL" id="PWU91318.1"/>
    </source>
</evidence>
<dbReference type="VEuPathDB" id="TriTrypDB:TcCL_NonESM04824"/>
<dbReference type="EMBL" id="PRFA01000044">
    <property type="protein sequence ID" value="PWU91318.1"/>
    <property type="molecule type" value="Genomic_DNA"/>
</dbReference>